<feature type="domain" description="Chitin-binding type-1" evidence="5">
    <location>
        <begin position="721"/>
        <end position="765"/>
    </location>
</feature>
<feature type="domain" description="Chitin-binding type-1" evidence="5">
    <location>
        <begin position="659"/>
        <end position="703"/>
    </location>
</feature>
<gene>
    <name evidence="7" type="ORF">CHLRE_05g233304v5</name>
</gene>
<feature type="disulfide bond" evidence="2">
    <location>
        <begin position="740"/>
        <end position="754"/>
    </location>
</feature>
<dbReference type="SMART" id="SM00636">
    <property type="entry name" value="Glyco_18"/>
    <property type="match status" value="1"/>
</dbReference>
<keyword evidence="1 2" id="KW-0147">Chitin-binding</keyword>
<dbReference type="Gramene" id="PNW83258">
    <property type="protein sequence ID" value="PNW83258"/>
    <property type="gene ID" value="CHLRE_05g233304v5"/>
</dbReference>
<dbReference type="PROSITE" id="PS51910">
    <property type="entry name" value="GH18_2"/>
    <property type="match status" value="1"/>
</dbReference>
<dbReference type="AlphaFoldDB" id="A0A2K3DRZ4"/>
<keyword evidence="4" id="KW-0732">Signal</keyword>
<feature type="compositionally biased region" description="Pro residues" evidence="3">
    <location>
        <begin position="709"/>
        <end position="722"/>
    </location>
</feature>
<dbReference type="InterPro" id="IPR017853">
    <property type="entry name" value="GH"/>
</dbReference>
<feature type="region of interest" description="Disordered" evidence="3">
    <location>
        <begin position="709"/>
        <end position="728"/>
    </location>
</feature>
<evidence type="ECO:0000256" key="3">
    <source>
        <dbReference type="SAM" id="MobiDB-lite"/>
    </source>
</evidence>
<feature type="disulfide bond" evidence="2">
    <location>
        <begin position="678"/>
        <end position="692"/>
    </location>
</feature>
<dbReference type="CDD" id="cd00035">
    <property type="entry name" value="ChtBD1"/>
    <property type="match status" value="1"/>
</dbReference>
<evidence type="ECO:0000259" key="6">
    <source>
        <dbReference type="PROSITE" id="PS51910"/>
    </source>
</evidence>
<dbReference type="Gene3D" id="3.30.60.10">
    <property type="entry name" value="Endochitinase-like"/>
    <property type="match status" value="3"/>
</dbReference>
<dbReference type="Gene3D" id="3.20.20.80">
    <property type="entry name" value="Glycosidases"/>
    <property type="match status" value="1"/>
</dbReference>
<dbReference type="GO" id="GO:0006032">
    <property type="term" value="P:chitin catabolic process"/>
    <property type="evidence" value="ECO:0000318"/>
    <property type="project" value="GO_Central"/>
</dbReference>
<feature type="signal peptide" evidence="4">
    <location>
        <begin position="1"/>
        <end position="27"/>
    </location>
</feature>
<dbReference type="KEGG" id="cre:CHLRE_05g233304v5"/>
<dbReference type="InterPro" id="IPR001223">
    <property type="entry name" value="Glyco_hydro18_cat"/>
</dbReference>
<accession>A0A2K3DRZ4</accession>
<dbReference type="GO" id="GO:0005975">
    <property type="term" value="P:carbohydrate metabolic process"/>
    <property type="evidence" value="ECO:0007669"/>
    <property type="project" value="InterPro"/>
</dbReference>
<dbReference type="InterPro" id="IPR029070">
    <property type="entry name" value="Chitinase_insertion_sf"/>
</dbReference>
<dbReference type="InterPro" id="IPR018371">
    <property type="entry name" value="Chitin-binding_1_CS"/>
</dbReference>
<name>A0A2K3DRZ4_CHLRE</name>
<evidence type="ECO:0000256" key="4">
    <source>
        <dbReference type="SAM" id="SignalP"/>
    </source>
</evidence>
<feature type="disulfide bond" evidence="2">
    <location>
        <begin position="406"/>
        <end position="420"/>
    </location>
</feature>
<organism evidence="7 8">
    <name type="scientific">Chlamydomonas reinhardtii</name>
    <name type="common">Chlamydomonas smithii</name>
    <dbReference type="NCBI Taxonomy" id="3055"/>
    <lineage>
        <taxon>Eukaryota</taxon>
        <taxon>Viridiplantae</taxon>
        <taxon>Chlorophyta</taxon>
        <taxon>core chlorophytes</taxon>
        <taxon>Chlorophyceae</taxon>
        <taxon>CS clade</taxon>
        <taxon>Chlamydomonadales</taxon>
        <taxon>Chlamydomonadaceae</taxon>
        <taxon>Chlamydomonas</taxon>
    </lineage>
</organism>
<dbReference type="Pfam" id="PF00704">
    <property type="entry name" value="Glyco_hydro_18"/>
    <property type="match status" value="1"/>
</dbReference>
<dbReference type="Proteomes" id="UP000006906">
    <property type="component" value="Chromosome 5"/>
</dbReference>
<dbReference type="PROSITE" id="PS00026">
    <property type="entry name" value="CHIT_BIND_I_1"/>
    <property type="match status" value="1"/>
</dbReference>
<dbReference type="RefSeq" id="XP_042924541.1">
    <property type="nucleotide sequence ID" value="XM_043062173.1"/>
</dbReference>
<feature type="region of interest" description="Disordered" evidence="3">
    <location>
        <begin position="555"/>
        <end position="657"/>
    </location>
</feature>
<dbReference type="ExpressionAtlas" id="A0A2K3DRZ4">
    <property type="expression patterns" value="baseline"/>
</dbReference>
<dbReference type="PANTHER" id="PTHR11177">
    <property type="entry name" value="CHITINASE"/>
    <property type="match status" value="1"/>
</dbReference>
<feature type="chain" id="PRO_5014335480" description="Chitinase" evidence="4">
    <location>
        <begin position="28"/>
        <end position="827"/>
    </location>
</feature>
<dbReference type="Gene3D" id="3.10.50.10">
    <property type="match status" value="1"/>
</dbReference>
<dbReference type="GO" id="GO:0005576">
    <property type="term" value="C:extracellular region"/>
    <property type="evidence" value="ECO:0000318"/>
    <property type="project" value="GO_Central"/>
</dbReference>
<feature type="domain" description="Chitin-binding type-1" evidence="5">
    <location>
        <begin position="507"/>
        <end position="551"/>
    </location>
</feature>
<dbReference type="OrthoDB" id="530500at2759"/>
<reference evidence="7 8" key="1">
    <citation type="journal article" date="2007" name="Science">
        <title>The Chlamydomonas genome reveals the evolution of key animal and plant functions.</title>
        <authorList>
            <person name="Merchant S.S."/>
            <person name="Prochnik S.E."/>
            <person name="Vallon O."/>
            <person name="Harris E.H."/>
            <person name="Karpowicz S.J."/>
            <person name="Witman G.B."/>
            <person name="Terry A."/>
            <person name="Salamov A."/>
            <person name="Fritz-Laylin L.K."/>
            <person name="Marechal-Drouard L."/>
            <person name="Marshall W.F."/>
            <person name="Qu L.H."/>
            <person name="Nelson D.R."/>
            <person name="Sanderfoot A.A."/>
            <person name="Spalding M.H."/>
            <person name="Kapitonov V.V."/>
            <person name="Ren Q."/>
            <person name="Ferris P."/>
            <person name="Lindquist E."/>
            <person name="Shapiro H."/>
            <person name="Lucas S.M."/>
            <person name="Grimwood J."/>
            <person name="Schmutz J."/>
            <person name="Cardol P."/>
            <person name="Cerutti H."/>
            <person name="Chanfreau G."/>
            <person name="Chen C.L."/>
            <person name="Cognat V."/>
            <person name="Croft M.T."/>
            <person name="Dent R."/>
            <person name="Dutcher S."/>
            <person name="Fernandez E."/>
            <person name="Fukuzawa H."/>
            <person name="Gonzalez-Ballester D."/>
            <person name="Gonzalez-Halphen D."/>
            <person name="Hallmann A."/>
            <person name="Hanikenne M."/>
            <person name="Hippler M."/>
            <person name="Inwood W."/>
            <person name="Jabbari K."/>
            <person name="Kalanon M."/>
            <person name="Kuras R."/>
            <person name="Lefebvre P.A."/>
            <person name="Lemaire S.D."/>
            <person name="Lobanov A.V."/>
            <person name="Lohr M."/>
            <person name="Manuell A."/>
            <person name="Meier I."/>
            <person name="Mets L."/>
            <person name="Mittag M."/>
            <person name="Mittelmeier T."/>
            <person name="Moroney J.V."/>
            <person name="Moseley J."/>
            <person name="Napoli C."/>
            <person name="Nedelcu A.M."/>
            <person name="Niyogi K."/>
            <person name="Novoselov S.V."/>
            <person name="Paulsen I.T."/>
            <person name="Pazour G."/>
            <person name="Purton S."/>
            <person name="Ral J.P."/>
            <person name="Riano-Pachon D.M."/>
            <person name="Riekhof W."/>
            <person name="Rymarquis L."/>
            <person name="Schroda M."/>
            <person name="Stern D."/>
            <person name="Umen J."/>
            <person name="Willows R."/>
            <person name="Wilson N."/>
            <person name="Zimmer S.L."/>
            <person name="Allmer J."/>
            <person name="Balk J."/>
            <person name="Bisova K."/>
            <person name="Chen C.J."/>
            <person name="Elias M."/>
            <person name="Gendler K."/>
            <person name="Hauser C."/>
            <person name="Lamb M.R."/>
            <person name="Ledford H."/>
            <person name="Long J.C."/>
            <person name="Minagawa J."/>
            <person name="Page M.D."/>
            <person name="Pan J."/>
            <person name="Pootakham W."/>
            <person name="Roje S."/>
            <person name="Rose A."/>
            <person name="Stahlberg E."/>
            <person name="Terauchi A.M."/>
            <person name="Yang P."/>
            <person name="Ball S."/>
            <person name="Bowler C."/>
            <person name="Dieckmann C.L."/>
            <person name="Gladyshev V.N."/>
            <person name="Green P."/>
            <person name="Jorgensen R."/>
            <person name="Mayfield S."/>
            <person name="Mueller-Roeber B."/>
            <person name="Rajamani S."/>
            <person name="Sayre R.T."/>
            <person name="Brokstein P."/>
            <person name="Dubchak I."/>
            <person name="Goodstein D."/>
            <person name="Hornick L."/>
            <person name="Huang Y.W."/>
            <person name="Jhaveri J."/>
            <person name="Luo Y."/>
            <person name="Martinez D."/>
            <person name="Ngau W.C."/>
            <person name="Otillar B."/>
            <person name="Poliakov A."/>
            <person name="Porter A."/>
            <person name="Szajkowski L."/>
            <person name="Werner G."/>
            <person name="Zhou K."/>
            <person name="Grigoriev I.V."/>
            <person name="Rokhsar D.S."/>
            <person name="Grossman A.R."/>
        </authorList>
    </citation>
    <scope>NUCLEOTIDE SEQUENCE [LARGE SCALE GENOMIC DNA]</scope>
    <source>
        <strain evidence="8">CC-503</strain>
    </source>
</reference>
<dbReference type="InParanoid" id="A0A2K3DRZ4"/>
<feature type="region of interest" description="Disordered" evidence="3">
    <location>
        <begin position="769"/>
        <end position="827"/>
    </location>
</feature>
<dbReference type="STRING" id="3055.A0A2K3DRZ4"/>
<feature type="compositionally biased region" description="Basic and acidic residues" evidence="3">
    <location>
        <begin position="813"/>
        <end position="822"/>
    </location>
</feature>
<evidence type="ECO:0000256" key="1">
    <source>
        <dbReference type="ARBA" id="ARBA00022669"/>
    </source>
</evidence>
<dbReference type="GO" id="GO:0004568">
    <property type="term" value="F:chitinase activity"/>
    <property type="evidence" value="ECO:0000318"/>
    <property type="project" value="GO_Central"/>
</dbReference>
<dbReference type="PROSITE" id="PS50941">
    <property type="entry name" value="CHIT_BIND_I_2"/>
    <property type="match status" value="4"/>
</dbReference>
<sequence length="827" mass="84787">MACGRPAAAVVLAIFVSLVAFFSPISAAIASVGVDSVTGLYIPGWADNLNPASLNYFNTSGLNLTGVSHMYYAFLWIDETTYRVYDPFNNLGLLRGLKARWPATQLLLSVGGGGFSTAIWSAAATTGRAAFVDSMVAAVKAAGADGIDIDWEIPGFADRSALTALAAALRSRLDAEAAAAGRAGHYWLTVATPAIWAESGVFDGFDLAALKNSFDLFNIMAYTMHDPCYWETQTAFHTAWSDCSTALSYFISQGVPASQLVLGLAFYGHSYTLIDAATYTYPAPSVESRDCSSMDTPSYRAVMQELSWGYGGGVFTDAGQRSAYYVRGTKWVGFEIEETLVAKSQGARDFGAAGVMIWDASLDVPEGRLLRAVASRNAAPPPARPCGGGFIGTGQCPGSTGGSGQCCSEFGYCGTGEQFCGPRCRGGPCIQYPSPPPAPPQPPPACGSGQVGGGLCADPTQCCSLAGWCGVGADCAAGWCGVGSDYCGLGCKGGPCVVYSPPPPGTLPLCGGGAVNGGQCQYPGDCCSQWGWCGTSADHCGAGCQGGACYLPTPPPPSTSSAPPSPKPPSPRPPSPRPPSPKPPSPAPSAKPPSPYPSPPSRTASPPPRPPSPRPPSPRPPSPKPPAPTPRPPSPRPPSPSQQQQQSPPLPPPSPVAVVGTCGGGDVGNKLCANPEECCSGAGWCGTGTDFCYWYCVGGPCHWPPPPPRGAGPAPPAPPPETPCGNGQVGSGRCESPGMCCSSAGWCGDSADHCLHFCAGGPCWSPPPATAATVAATAAPPSPPPPRGNKSPQAKGRRRQMRGGAGGGVGGDTRGRHAREERQEEAE</sequence>
<dbReference type="SUPFAM" id="SSF51445">
    <property type="entry name" value="(Trans)glycosidases"/>
    <property type="match status" value="1"/>
</dbReference>
<evidence type="ECO:0008006" key="9">
    <source>
        <dbReference type="Google" id="ProtNLM"/>
    </source>
</evidence>
<evidence type="ECO:0000256" key="2">
    <source>
        <dbReference type="PROSITE-ProRule" id="PRU00261"/>
    </source>
</evidence>
<feature type="compositionally biased region" description="Pro residues" evidence="3">
    <location>
        <begin position="555"/>
        <end position="640"/>
    </location>
</feature>
<dbReference type="GO" id="GO:0008061">
    <property type="term" value="F:chitin binding"/>
    <property type="evidence" value="ECO:0007669"/>
    <property type="project" value="UniProtKB-UniRule"/>
</dbReference>
<dbReference type="InterPro" id="IPR050314">
    <property type="entry name" value="Glycosyl_Hydrlase_18"/>
</dbReference>
<feature type="domain" description="GH18" evidence="6">
    <location>
        <begin position="36"/>
        <end position="380"/>
    </location>
</feature>
<keyword evidence="8" id="KW-1185">Reference proteome</keyword>
<comment type="caution">
    <text evidence="2">Lacks conserved residue(s) required for the propagation of feature annotation.</text>
</comment>
<feature type="disulfide bond" evidence="2">
    <location>
        <begin position="526"/>
        <end position="540"/>
    </location>
</feature>
<evidence type="ECO:0000259" key="5">
    <source>
        <dbReference type="PROSITE" id="PS50941"/>
    </source>
</evidence>
<dbReference type="EMBL" id="CM008966">
    <property type="protein sequence ID" value="PNW83258.1"/>
    <property type="molecule type" value="Genomic_DNA"/>
</dbReference>
<keyword evidence="2" id="KW-1015">Disulfide bond</keyword>
<dbReference type="Pfam" id="PF00187">
    <property type="entry name" value="Chitin_bind_1"/>
    <property type="match status" value="1"/>
</dbReference>
<dbReference type="GeneID" id="5727757"/>
<proteinExistence type="predicted"/>
<feature type="compositionally biased region" description="Gly residues" evidence="3">
    <location>
        <begin position="803"/>
        <end position="812"/>
    </location>
</feature>
<dbReference type="InterPro" id="IPR036861">
    <property type="entry name" value="Endochitinase-like_sf"/>
</dbReference>
<feature type="domain" description="Chitin-binding type-1" evidence="5">
    <location>
        <begin position="383"/>
        <end position="431"/>
    </location>
</feature>
<dbReference type="PANTHER" id="PTHR11177:SF317">
    <property type="entry name" value="CHITINASE 12-RELATED"/>
    <property type="match status" value="1"/>
</dbReference>
<protein>
    <recommendedName>
        <fullName evidence="9">Chitinase</fullName>
    </recommendedName>
</protein>
<dbReference type="SMART" id="SM00270">
    <property type="entry name" value="ChtBD1"/>
    <property type="match status" value="5"/>
</dbReference>
<dbReference type="InterPro" id="IPR001002">
    <property type="entry name" value="Chitin-bd_1"/>
</dbReference>
<dbReference type="SUPFAM" id="SSF57016">
    <property type="entry name" value="Plant lectins/antimicrobial peptides"/>
    <property type="match status" value="4"/>
</dbReference>
<dbReference type="PRINTS" id="PR01217">
    <property type="entry name" value="PRICHEXTENSN"/>
</dbReference>
<evidence type="ECO:0000313" key="7">
    <source>
        <dbReference type="EMBL" id="PNW83258.1"/>
    </source>
</evidence>
<dbReference type="InterPro" id="IPR011583">
    <property type="entry name" value="Chitinase_II/V-like_cat"/>
</dbReference>
<feature type="compositionally biased region" description="Low complexity" evidence="3">
    <location>
        <begin position="770"/>
        <end position="779"/>
    </location>
</feature>
<evidence type="ECO:0000313" key="8">
    <source>
        <dbReference type="Proteomes" id="UP000006906"/>
    </source>
</evidence>